<dbReference type="InterPro" id="IPR051212">
    <property type="entry name" value="Type-I_RE_S_subunit"/>
</dbReference>
<evidence type="ECO:0000256" key="1">
    <source>
        <dbReference type="ARBA" id="ARBA00010923"/>
    </source>
</evidence>
<name>A9DR74_9FLAO</name>
<dbReference type="InterPro" id="IPR044946">
    <property type="entry name" value="Restrct_endonuc_typeI_TRD_sf"/>
</dbReference>
<organism evidence="5 6">
    <name type="scientific">Kordia algicida OT-1</name>
    <dbReference type="NCBI Taxonomy" id="391587"/>
    <lineage>
        <taxon>Bacteria</taxon>
        <taxon>Pseudomonadati</taxon>
        <taxon>Bacteroidota</taxon>
        <taxon>Flavobacteriia</taxon>
        <taxon>Flavobacteriales</taxon>
        <taxon>Flavobacteriaceae</taxon>
        <taxon>Kordia</taxon>
    </lineage>
</organism>
<comment type="similarity">
    <text evidence="1">Belongs to the type-I restriction system S methylase family.</text>
</comment>
<keyword evidence="2" id="KW-0680">Restriction system</keyword>
<dbReference type="EMBL" id="ABIB01000003">
    <property type="protein sequence ID" value="EDP96751.1"/>
    <property type="molecule type" value="Genomic_DNA"/>
</dbReference>
<keyword evidence="3" id="KW-0238">DNA-binding</keyword>
<dbReference type="Proteomes" id="UP000002945">
    <property type="component" value="Unassembled WGS sequence"/>
</dbReference>
<evidence type="ECO:0000313" key="5">
    <source>
        <dbReference type="EMBL" id="EDP96751.1"/>
    </source>
</evidence>
<sequence>MNAYPKYKTIAFEYVTQIPEDWDLLPNIAIFEERNEKGHIHEELLSVTIGKGVIKQSELNKKDSSNPDKSNYKLVEIGDIVYSMRFRQGASGYSNYKGLVSNACTVLKPKMKINPKFFHYQYRLPFYQNYAERYSYGIADGQKPLRWQDFKRMYAFVPPLETQNQIVTYLEEKEKQIKQFVKKKNRIVDLTENQLNSLVFGKNKYTDFKDWKDLFNTSWKIEKAKWVFSERNIKNHPSERLLASTQDRGLVFKDEIEENYVTATQTDGLKLVCKNDFVISLRSFEGGIELSEVQGITSPAYNIFYLKKEFNDIKNLKYYYKYLFKSNQFIGLLNTVVSGIREGKNISFKDFRELYIPIPDKKTIDKIYKLHLKLIDSKALIKKENELSKKLLTSLIENIIIGKMKVPNTYNSKKDTISIAAESVNTYNTP</sequence>
<feature type="domain" description="Type I restriction modification DNA specificity" evidence="4">
    <location>
        <begin position="52"/>
        <end position="179"/>
    </location>
</feature>
<comment type="caution">
    <text evidence="5">The sequence shown here is derived from an EMBL/GenBank/DDBJ whole genome shotgun (WGS) entry which is preliminary data.</text>
</comment>
<keyword evidence="6" id="KW-1185">Reference proteome</keyword>
<evidence type="ECO:0000256" key="2">
    <source>
        <dbReference type="ARBA" id="ARBA00022747"/>
    </source>
</evidence>
<dbReference type="OrthoDB" id="667970at2"/>
<dbReference type="Pfam" id="PF01420">
    <property type="entry name" value="Methylase_S"/>
    <property type="match status" value="1"/>
</dbReference>
<dbReference type="PANTHER" id="PTHR43140:SF1">
    <property type="entry name" value="TYPE I RESTRICTION ENZYME ECOKI SPECIFICITY SUBUNIT"/>
    <property type="match status" value="1"/>
</dbReference>
<dbReference type="PANTHER" id="PTHR43140">
    <property type="entry name" value="TYPE-1 RESTRICTION ENZYME ECOKI SPECIFICITY PROTEIN"/>
    <property type="match status" value="1"/>
</dbReference>
<dbReference type="eggNOG" id="COG0732">
    <property type="taxonomic scope" value="Bacteria"/>
</dbReference>
<dbReference type="Gene3D" id="3.90.220.20">
    <property type="entry name" value="DNA methylase specificity domains"/>
    <property type="match status" value="2"/>
</dbReference>
<reference evidence="5 6" key="1">
    <citation type="journal article" date="2011" name="J. Bacteriol.">
        <title>Genome sequence of the algicidal bacterium Kordia algicida OT-1.</title>
        <authorList>
            <person name="Lee H.S."/>
            <person name="Kang S.G."/>
            <person name="Kwon K.K."/>
            <person name="Lee J.H."/>
            <person name="Kim S.J."/>
        </authorList>
    </citation>
    <scope>NUCLEOTIDE SEQUENCE [LARGE SCALE GENOMIC DNA]</scope>
    <source>
        <strain evidence="5 6">OT-1</strain>
    </source>
</reference>
<accession>A9DR74</accession>
<dbReference type="STRING" id="391587.KAOT1_16348"/>
<evidence type="ECO:0000256" key="3">
    <source>
        <dbReference type="ARBA" id="ARBA00023125"/>
    </source>
</evidence>
<dbReference type="CDD" id="cd16961">
    <property type="entry name" value="RMtype1_S_TRD-CR_like"/>
    <property type="match status" value="1"/>
</dbReference>
<dbReference type="GO" id="GO:0009307">
    <property type="term" value="P:DNA restriction-modification system"/>
    <property type="evidence" value="ECO:0007669"/>
    <property type="project" value="UniProtKB-KW"/>
</dbReference>
<dbReference type="InterPro" id="IPR000055">
    <property type="entry name" value="Restrct_endonuc_typeI_TRD"/>
</dbReference>
<protein>
    <submittedName>
        <fullName evidence="5">Type I restriction-modification system, S subunit</fullName>
    </submittedName>
</protein>
<dbReference type="HOGENOM" id="CLU_021095_0_3_10"/>
<evidence type="ECO:0000313" key="6">
    <source>
        <dbReference type="Proteomes" id="UP000002945"/>
    </source>
</evidence>
<dbReference type="AlphaFoldDB" id="A9DR74"/>
<gene>
    <name evidence="5" type="ORF">KAOT1_16348</name>
</gene>
<proteinExistence type="inferred from homology"/>
<evidence type="ECO:0000259" key="4">
    <source>
        <dbReference type="Pfam" id="PF01420"/>
    </source>
</evidence>
<dbReference type="RefSeq" id="WP_007095805.1">
    <property type="nucleotide sequence ID" value="NZ_CP142125.1"/>
</dbReference>
<dbReference type="GO" id="GO:0003677">
    <property type="term" value="F:DNA binding"/>
    <property type="evidence" value="ECO:0007669"/>
    <property type="project" value="UniProtKB-KW"/>
</dbReference>
<dbReference type="REBASE" id="38235">
    <property type="entry name" value="S.KalOT1ORF16363P"/>
</dbReference>
<dbReference type="SUPFAM" id="SSF116734">
    <property type="entry name" value="DNA methylase specificity domain"/>
    <property type="match status" value="2"/>
</dbReference>